<dbReference type="Proteomes" id="UP001524547">
    <property type="component" value="Unassembled WGS sequence"/>
</dbReference>
<evidence type="ECO:0000313" key="3">
    <source>
        <dbReference type="Proteomes" id="UP001524547"/>
    </source>
</evidence>
<name>A0ABT1VUB6_9PROT</name>
<dbReference type="InterPro" id="IPR049625">
    <property type="entry name" value="Glyco_transf_61_cat"/>
</dbReference>
<evidence type="ECO:0000259" key="1">
    <source>
        <dbReference type="Pfam" id="PF04577"/>
    </source>
</evidence>
<keyword evidence="3" id="KW-1185">Reference proteome</keyword>
<reference evidence="2 3" key="1">
    <citation type="submission" date="2022-06" db="EMBL/GenBank/DDBJ databases">
        <title>Rhizosaccharibacter gen. nov. sp. nov. KSS12, endophytic bacteria isolated from sugarcane.</title>
        <authorList>
            <person name="Pitiwittayakul N."/>
        </authorList>
    </citation>
    <scope>NUCLEOTIDE SEQUENCE [LARGE SCALE GENOMIC DNA]</scope>
    <source>
        <strain evidence="2 3">KSS12</strain>
    </source>
</reference>
<comment type="caution">
    <text evidence="2">The sequence shown here is derived from an EMBL/GenBank/DDBJ whole genome shotgun (WGS) entry which is preliminary data.</text>
</comment>
<evidence type="ECO:0000313" key="2">
    <source>
        <dbReference type="EMBL" id="MCQ8239532.1"/>
    </source>
</evidence>
<dbReference type="RefSeq" id="WP_422918267.1">
    <property type="nucleotide sequence ID" value="NZ_JAMZEJ010000001.1"/>
</dbReference>
<proteinExistence type="predicted"/>
<dbReference type="Pfam" id="PF04577">
    <property type="entry name" value="Glyco_transf_61"/>
    <property type="match status" value="1"/>
</dbReference>
<dbReference type="EMBL" id="JAMZEJ010000001">
    <property type="protein sequence ID" value="MCQ8239532.1"/>
    <property type="molecule type" value="Genomic_DNA"/>
</dbReference>
<gene>
    <name evidence="2" type="ORF">NFI88_01580</name>
</gene>
<feature type="domain" description="Glycosyltransferase 61 catalytic" evidence="1">
    <location>
        <begin position="136"/>
        <end position="307"/>
    </location>
</feature>
<organism evidence="2 3">
    <name type="scientific">Rhizosaccharibacter radicis</name>
    <dbReference type="NCBI Taxonomy" id="2782605"/>
    <lineage>
        <taxon>Bacteria</taxon>
        <taxon>Pseudomonadati</taxon>
        <taxon>Pseudomonadota</taxon>
        <taxon>Alphaproteobacteria</taxon>
        <taxon>Acetobacterales</taxon>
        <taxon>Acetobacteraceae</taxon>
        <taxon>Rhizosaccharibacter</taxon>
    </lineage>
</organism>
<accession>A0ABT1VUB6</accession>
<protein>
    <submittedName>
        <fullName evidence="2">Glycosyltransferase family 61 protein</fullName>
    </submittedName>
</protein>
<sequence>MLTIKTSQFGNDYGDKTLLYPQIEVQRTPKTGLIMRDKNAEQRITRYHTDGRVGFPAIYSRRIHDVMLCDSHILYDDETIYTDNLITALFAHDAAALEHTARGHAAIAADKEQTVSRVEHIREPVIVTANEGSGTWGHWVIHNFPKIALARETFPDHKILVPVPYFSGGYANFGDLLWMLGLKSDEMIGIYPDCRYKLDEAVLVDFLYTHSVHPATLDLFDRIGASCDDTSDFAEKVQIERTTSGKREITNKDMLDTHLAEAGFQKTVQGALPLRKQIAVWRSGRQFCSVLGSDLTNIVFGRPGSSILAITPSVFHDNFFFDLAEARGMIWNELFCGEISVERSGPSSDFIVDELALRRFMRIYRRPD</sequence>